<dbReference type="PROSITE" id="PS50994">
    <property type="entry name" value="INTEGRASE"/>
    <property type="match status" value="1"/>
</dbReference>
<dbReference type="InterPro" id="IPR036397">
    <property type="entry name" value="RNaseH_sf"/>
</dbReference>
<reference evidence="2 3" key="1">
    <citation type="journal article" date="2022" name="G3 (Bethesda)">
        <title>Whole-genome sequence and methylome profiling of the almond [Prunus dulcis (Mill.) D.A. Webb] cultivar 'Nonpareil'.</title>
        <authorList>
            <person name="D'Amico-Willman K.M."/>
            <person name="Ouma W.Z."/>
            <person name="Meulia T."/>
            <person name="Sideli G.M."/>
            <person name="Gradziel T.M."/>
            <person name="Fresnedo-Ramirez J."/>
        </authorList>
    </citation>
    <scope>NUCLEOTIDE SEQUENCE [LARGE SCALE GENOMIC DNA]</scope>
    <source>
        <strain evidence="2">Clone GOH B32 T37-40</strain>
    </source>
</reference>
<dbReference type="EMBL" id="JAJFAZ020000008">
    <property type="protein sequence ID" value="KAI5313167.1"/>
    <property type="molecule type" value="Genomic_DNA"/>
</dbReference>
<name>A0AAD4UWE3_PRUDU</name>
<dbReference type="GO" id="GO:0003676">
    <property type="term" value="F:nucleic acid binding"/>
    <property type="evidence" value="ECO:0007669"/>
    <property type="project" value="InterPro"/>
</dbReference>
<evidence type="ECO:0000313" key="2">
    <source>
        <dbReference type="EMBL" id="KAI5313167.1"/>
    </source>
</evidence>
<dbReference type="AlphaFoldDB" id="A0AAD4UWE3"/>
<organism evidence="2 3">
    <name type="scientific">Prunus dulcis</name>
    <name type="common">Almond</name>
    <name type="synonym">Amygdalus dulcis</name>
    <dbReference type="NCBI Taxonomy" id="3755"/>
    <lineage>
        <taxon>Eukaryota</taxon>
        <taxon>Viridiplantae</taxon>
        <taxon>Streptophyta</taxon>
        <taxon>Embryophyta</taxon>
        <taxon>Tracheophyta</taxon>
        <taxon>Spermatophyta</taxon>
        <taxon>Magnoliopsida</taxon>
        <taxon>eudicotyledons</taxon>
        <taxon>Gunneridae</taxon>
        <taxon>Pentapetalae</taxon>
        <taxon>rosids</taxon>
        <taxon>fabids</taxon>
        <taxon>Rosales</taxon>
        <taxon>Rosaceae</taxon>
        <taxon>Amygdaloideae</taxon>
        <taxon>Amygdaleae</taxon>
        <taxon>Prunus</taxon>
    </lineage>
</organism>
<evidence type="ECO:0000313" key="3">
    <source>
        <dbReference type="Proteomes" id="UP001054821"/>
    </source>
</evidence>
<dbReference type="PANTHER" id="PTHR37984">
    <property type="entry name" value="PROTEIN CBG26694"/>
    <property type="match status" value="1"/>
</dbReference>
<proteinExistence type="predicted"/>
<comment type="caution">
    <text evidence="2">The sequence shown here is derived from an EMBL/GenBank/DDBJ whole genome shotgun (WGS) entry which is preliminary data.</text>
</comment>
<dbReference type="InterPro" id="IPR001584">
    <property type="entry name" value="Integrase_cat-core"/>
</dbReference>
<keyword evidence="3" id="KW-1185">Reference proteome</keyword>
<dbReference type="InterPro" id="IPR012337">
    <property type="entry name" value="RNaseH-like_sf"/>
</dbReference>
<protein>
    <recommendedName>
        <fullName evidence="1">Integrase catalytic domain-containing protein</fullName>
    </recommendedName>
</protein>
<dbReference type="Proteomes" id="UP001054821">
    <property type="component" value="Chromosome 8"/>
</dbReference>
<sequence length="134" mass="15228">MMKDSIEYSKGCEACQRHGPIQQAPLVPMNPVVKPWPFKGWAMDLISKIYPASSKQECFIVVATDYFTKWVEAKLVKSTTSQEIITFIEEQIVQRFGILESITTDGGSSFVSREVLDMTEAFKFKLLQSTPYYA</sequence>
<dbReference type="SUPFAM" id="SSF53098">
    <property type="entry name" value="Ribonuclease H-like"/>
    <property type="match status" value="1"/>
</dbReference>
<dbReference type="Pfam" id="PF00665">
    <property type="entry name" value="rve"/>
    <property type="match status" value="1"/>
</dbReference>
<dbReference type="PANTHER" id="PTHR37984:SF5">
    <property type="entry name" value="PROTEIN NYNRIN-LIKE"/>
    <property type="match status" value="1"/>
</dbReference>
<gene>
    <name evidence="2" type="ORF">L3X38_042341</name>
</gene>
<feature type="domain" description="Integrase catalytic" evidence="1">
    <location>
        <begin position="33"/>
        <end position="134"/>
    </location>
</feature>
<dbReference type="GO" id="GO:0015074">
    <property type="term" value="P:DNA integration"/>
    <property type="evidence" value="ECO:0007669"/>
    <property type="project" value="InterPro"/>
</dbReference>
<dbReference type="InterPro" id="IPR050951">
    <property type="entry name" value="Retrovirus_Pol_polyprotein"/>
</dbReference>
<dbReference type="Gene3D" id="3.30.420.10">
    <property type="entry name" value="Ribonuclease H-like superfamily/Ribonuclease H"/>
    <property type="match status" value="1"/>
</dbReference>
<accession>A0AAD4UWE3</accession>
<evidence type="ECO:0000259" key="1">
    <source>
        <dbReference type="PROSITE" id="PS50994"/>
    </source>
</evidence>